<gene>
    <name evidence="7" type="ORF">URODEC1_LOCUS102290</name>
</gene>
<dbReference type="GO" id="GO:0005524">
    <property type="term" value="F:ATP binding"/>
    <property type="evidence" value="ECO:0007669"/>
    <property type="project" value="UniProtKB-KW"/>
</dbReference>
<dbReference type="Gene3D" id="3.40.50.300">
    <property type="entry name" value="P-loop containing nucleotide triphosphate hydrolases"/>
    <property type="match status" value="2"/>
</dbReference>
<evidence type="ECO:0000259" key="6">
    <source>
        <dbReference type="Pfam" id="PF13087"/>
    </source>
</evidence>
<dbReference type="Pfam" id="PF13087">
    <property type="entry name" value="AAA_12"/>
    <property type="match status" value="1"/>
</dbReference>
<dbReference type="InterPro" id="IPR027417">
    <property type="entry name" value="P-loop_NTPase"/>
</dbReference>
<dbReference type="Pfam" id="PF13086">
    <property type="entry name" value="AAA_11"/>
    <property type="match status" value="1"/>
</dbReference>
<keyword evidence="1" id="KW-0547">Nucleotide-binding</keyword>
<reference evidence="7" key="1">
    <citation type="submission" date="2024-10" db="EMBL/GenBank/DDBJ databases">
        <authorList>
            <person name="Ryan C."/>
        </authorList>
    </citation>
    <scope>NUCLEOTIDE SEQUENCE [LARGE SCALE GENOMIC DNA]</scope>
</reference>
<dbReference type="PANTHER" id="PTHR10887">
    <property type="entry name" value="DNA2/NAM7 HELICASE FAMILY"/>
    <property type="match status" value="1"/>
</dbReference>
<evidence type="ECO:0000259" key="5">
    <source>
        <dbReference type="Pfam" id="PF13086"/>
    </source>
</evidence>
<accession>A0ABC9F5Z3</accession>
<dbReference type="GO" id="GO:0016787">
    <property type="term" value="F:hydrolase activity"/>
    <property type="evidence" value="ECO:0007669"/>
    <property type="project" value="UniProtKB-KW"/>
</dbReference>
<dbReference type="GO" id="GO:0004386">
    <property type="term" value="F:helicase activity"/>
    <property type="evidence" value="ECO:0007669"/>
    <property type="project" value="UniProtKB-KW"/>
</dbReference>
<organism evidence="7 8">
    <name type="scientific">Urochloa decumbens</name>
    <dbReference type="NCBI Taxonomy" id="240449"/>
    <lineage>
        <taxon>Eukaryota</taxon>
        <taxon>Viridiplantae</taxon>
        <taxon>Streptophyta</taxon>
        <taxon>Embryophyta</taxon>
        <taxon>Tracheophyta</taxon>
        <taxon>Spermatophyta</taxon>
        <taxon>Magnoliopsida</taxon>
        <taxon>Liliopsida</taxon>
        <taxon>Poales</taxon>
        <taxon>Poaceae</taxon>
        <taxon>PACMAD clade</taxon>
        <taxon>Panicoideae</taxon>
        <taxon>Panicodae</taxon>
        <taxon>Paniceae</taxon>
        <taxon>Melinidinae</taxon>
        <taxon>Urochloa</taxon>
    </lineage>
</organism>
<protein>
    <submittedName>
        <fullName evidence="7">Uncharacterized protein</fullName>
    </submittedName>
</protein>
<dbReference type="Proteomes" id="UP001497457">
    <property type="component" value="Chromosome 5rd"/>
</dbReference>
<dbReference type="PANTHER" id="PTHR10887:SF479">
    <property type="entry name" value="DNA2_NAM7 HELICASE HELICASE DOMAIN-CONTAINING PROTEIN"/>
    <property type="match status" value="1"/>
</dbReference>
<feature type="domain" description="DNA2/NAM7 helicase-like C-terminal" evidence="6">
    <location>
        <begin position="599"/>
        <end position="791"/>
    </location>
</feature>
<evidence type="ECO:0000256" key="2">
    <source>
        <dbReference type="ARBA" id="ARBA00022801"/>
    </source>
</evidence>
<evidence type="ECO:0000313" key="7">
    <source>
        <dbReference type="EMBL" id="CAL5069582.1"/>
    </source>
</evidence>
<keyword evidence="4" id="KW-0067">ATP-binding</keyword>
<sequence>MWKSKGARNDRKPDDELVDVIFSWSFQDVMNQDHFTDKASTIPDRFSGLKSYLDSFRIPLLEEMRAEMSSNLDSLPNLSSPSAVPIRSLIPRCSKGAAKNYHVAVAGHRGARAPCIGDIVVLVEVMPRRAAELASNPGSYYCLAHVRDVSRNKLSFDIRAARRIEDASRCAFAVSLLSFIPYARIWRCLDHDAAVKRNPALVRVVAGDAPQSMSFPVSLSSARVETGGANVAARLSAFNLNDSQADAILSCVTATTRRDGASKFSLIWGPPGTGKTKTISVLLLLLLTSQTKCRVLTCAPTNTAISQVASRLLALRKQQYPAGDDGGCHGDLLLLGNRERMAVDGGLNEIFLDTRVKRLKRCFSPATGWRHCLGSLVAFLGDPVAVRSQYHEACWWKDGAKLPEAPFIRSRFYQIFQSLSNCFRIVMSQVPKAILLEKNYKNIVSVIKMLEDFRKLLDRKIAGNDVVVDVFMATSGKKRDGSVGVGNALVENLVQNKTTILGITRTLLRELKLPVTRSDFSIKKFCLRSASFVFCTVSGSAKLNAQKMDLLLIDEAGQLKECESLIPLQLSGLKHAVLIGDECQLPATVKSKVAETALLGRSLFDRLILLGYKKHLLNIQYRMHPSISIFPNLSFYDKQILDGANVTQDGHYRSYLHGEMFGPYSFINIDGREDPGRSKRNIAELTVILEILHALRKACRSSGQGVSVGVICPYAAQVEAIQQEIGDTKRMQPLTLRINSVDGFQGSEEDVIILSTVRSNNGGSIGFLSNVRRANVALTRARHCLWILGNAGTLRGSGSIWEALVRDAMDRGCFFNWEDGAGVSSPIPLSGAGLVGDGYGWNAAAFDSDFSVHPPAACCGYEADDICGAFTSKKKTFAVH</sequence>
<dbReference type="InterPro" id="IPR041679">
    <property type="entry name" value="DNA2/NAM7-like_C"/>
</dbReference>
<evidence type="ECO:0000256" key="3">
    <source>
        <dbReference type="ARBA" id="ARBA00022806"/>
    </source>
</evidence>
<dbReference type="InterPro" id="IPR041677">
    <property type="entry name" value="DNA2/NAM7_AAA_11"/>
</dbReference>
<evidence type="ECO:0000313" key="8">
    <source>
        <dbReference type="Proteomes" id="UP001497457"/>
    </source>
</evidence>
<dbReference type="FunFam" id="3.40.50.300:FF:000326">
    <property type="entry name" value="P-loop containing nucleoside triphosphate hydrolase"/>
    <property type="match status" value="1"/>
</dbReference>
<keyword evidence="8" id="KW-1185">Reference proteome</keyword>
<feature type="domain" description="DNA2/NAM7 helicase helicase" evidence="5">
    <location>
        <begin position="239"/>
        <end position="592"/>
    </location>
</feature>
<dbReference type="InterPro" id="IPR045055">
    <property type="entry name" value="DNA2/NAM7-like"/>
</dbReference>
<evidence type="ECO:0000256" key="4">
    <source>
        <dbReference type="ARBA" id="ARBA00022840"/>
    </source>
</evidence>
<keyword evidence="2" id="KW-0378">Hydrolase</keyword>
<dbReference type="GO" id="GO:0005694">
    <property type="term" value="C:chromosome"/>
    <property type="evidence" value="ECO:0007669"/>
    <property type="project" value="UniProtKB-ARBA"/>
</dbReference>
<dbReference type="CDD" id="cd18808">
    <property type="entry name" value="SF1_C_Upf1"/>
    <property type="match status" value="1"/>
</dbReference>
<dbReference type="EMBL" id="OZ075115">
    <property type="protein sequence ID" value="CAL5069582.1"/>
    <property type="molecule type" value="Genomic_DNA"/>
</dbReference>
<dbReference type="AlphaFoldDB" id="A0ABC9F5Z3"/>
<name>A0ABC9F5Z3_9POAL</name>
<keyword evidence="3" id="KW-0347">Helicase</keyword>
<evidence type="ECO:0000256" key="1">
    <source>
        <dbReference type="ARBA" id="ARBA00022741"/>
    </source>
</evidence>
<dbReference type="InterPro" id="IPR047187">
    <property type="entry name" value="SF1_C_Upf1"/>
</dbReference>
<proteinExistence type="predicted"/>
<dbReference type="SUPFAM" id="SSF52540">
    <property type="entry name" value="P-loop containing nucleoside triphosphate hydrolases"/>
    <property type="match status" value="1"/>
</dbReference>